<feature type="domain" description="Ig-like" evidence="7">
    <location>
        <begin position="119"/>
        <end position="206"/>
    </location>
</feature>
<evidence type="ECO:0000256" key="4">
    <source>
        <dbReference type="ARBA" id="ARBA00023180"/>
    </source>
</evidence>
<evidence type="ECO:0000256" key="1">
    <source>
        <dbReference type="ARBA" id="ARBA00004479"/>
    </source>
</evidence>
<dbReference type="Pfam" id="PF13927">
    <property type="entry name" value="Ig_3"/>
    <property type="match status" value="1"/>
</dbReference>
<dbReference type="GeneID" id="111131819"/>
<feature type="chain" id="PRO_5034769544" evidence="6">
    <location>
        <begin position="21"/>
        <end position="336"/>
    </location>
</feature>
<keyword evidence="4" id="KW-0325">Glycoprotein</keyword>
<evidence type="ECO:0000313" key="8">
    <source>
        <dbReference type="Proteomes" id="UP000694844"/>
    </source>
</evidence>
<dbReference type="PANTHER" id="PTHR11640">
    <property type="entry name" value="NEPHRIN"/>
    <property type="match status" value="1"/>
</dbReference>
<evidence type="ECO:0000313" key="9">
    <source>
        <dbReference type="RefSeq" id="XP_022335245.1"/>
    </source>
</evidence>
<dbReference type="KEGG" id="cvn:111131819"/>
<dbReference type="AlphaFoldDB" id="A0A8B8E4Y5"/>
<dbReference type="RefSeq" id="XP_022335245.1">
    <property type="nucleotide sequence ID" value="XM_022479537.1"/>
</dbReference>
<evidence type="ECO:0000256" key="6">
    <source>
        <dbReference type="SAM" id="SignalP"/>
    </source>
</evidence>
<proteinExistence type="predicted"/>
<dbReference type="GO" id="GO:0005886">
    <property type="term" value="C:plasma membrane"/>
    <property type="evidence" value="ECO:0007669"/>
    <property type="project" value="TreeGrafter"/>
</dbReference>
<evidence type="ECO:0000256" key="3">
    <source>
        <dbReference type="ARBA" id="ARBA00023157"/>
    </source>
</evidence>
<dbReference type="Gene3D" id="2.60.40.10">
    <property type="entry name" value="Immunoglobulins"/>
    <property type="match status" value="2"/>
</dbReference>
<evidence type="ECO:0000259" key="7">
    <source>
        <dbReference type="PROSITE" id="PS50835"/>
    </source>
</evidence>
<dbReference type="GO" id="GO:0005911">
    <property type="term" value="C:cell-cell junction"/>
    <property type="evidence" value="ECO:0007669"/>
    <property type="project" value="TreeGrafter"/>
</dbReference>
<keyword evidence="5" id="KW-0393">Immunoglobulin domain</keyword>
<dbReference type="InterPro" id="IPR036179">
    <property type="entry name" value="Ig-like_dom_sf"/>
</dbReference>
<gene>
    <name evidence="9" type="primary">LOC111131819</name>
</gene>
<dbReference type="GO" id="GO:0098609">
    <property type="term" value="P:cell-cell adhesion"/>
    <property type="evidence" value="ECO:0007669"/>
    <property type="project" value="TreeGrafter"/>
</dbReference>
<dbReference type="InterPro" id="IPR007110">
    <property type="entry name" value="Ig-like_dom"/>
</dbReference>
<accession>A0A8B8E4Y5</accession>
<keyword evidence="8" id="KW-1185">Reference proteome</keyword>
<feature type="signal peptide" evidence="6">
    <location>
        <begin position="1"/>
        <end position="20"/>
    </location>
</feature>
<dbReference type="InterPro" id="IPR013783">
    <property type="entry name" value="Ig-like_fold"/>
</dbReference>
<protein>
    <submittedName>
        <fullName evidence="9">Neural cell adhesion molecule 2-like</fullName>
    </submittedName>
</protein>
<dbReference type="PANTHER" id="PTHR11640:SF164">
    <property type="entry name" value="MAM DOMAIN-CONTAINING GLYCOSYLPHOSPHATIDYLINOSITOL ANCHOR PROTEIN 1"/>
    <property type="match status" value="1"/>
</dbReference>
<evidence type="ECO:0000256" key="2">
    <source>
        <dbReference type="ARBA" id="ARBA00023136"/>
    </source>
</evidence>
<dbReference type="GO" id="GO:0050839">
    <property type="term" value="F:cell adhesion molecule binding"/>
    <property type="evidence" value="ECO:0007669"/>
    <property type="project" value="TreeGrafter"/>
</dbReference>
<comment type="subcellular location">
    <subcellularLocation>
        <location evidence="1">Membrane</location>
        <topology evidence="1">Single-pass type I membrane protein</topology>
    </subcellularLocation>
</comment>
<organism evidence="8 9">
    <name type="scientific">Crassostrea virginica</name>
    <name type="common">Eastern oyster</name>
    <dbReference type="NCBI Taxonomy" id="6565"/>
    <lineage>
        <taxon>Eukaryota</taxon>
        <taxon>Metazoa</taxon>
        <taxon>Spiralia</taxon>
        <taxon>Lophotrochozoa</taxon>
        <taxon>Mollusca</taxon>
        <taxon>Bivalvia</taxon>
        <taxon>Autobranchia</taxon>
        <taxon>Pteriomorphia</taxon>
        <taxon>Ostreida</taxon>
        <taxon>Ostreoidea</taxon>
        <taxon>Ostreidae</taxon>
        <taxon>Crassostrea</taxon>
    </lineage>
</organism>
<reference evidence="9" key="1">
    <citation type="submission" date="2025-08" db="UniProtKB">
        <authorList>
            <consortium name="RefSeq"/>
        </authorList>
    </citation>
    <scope>IDENTIFICATION</scope>
    <source>
        <tissue evidence="9">Whole sample</tissue>
    </source>
</reference>
<dbReference type="Proteomes" id="UP000694844">
    <property type="component" value="Chromosome 4"/>
</dbReference>
<dbReference type="SMART" id="SM00409">
    <property type="entry name" value="IG"/>
    <property type="match status" value="3"/>
</dbReference>
<dbReference type="PROSITE" id="PS50835">
    <property type="entry name" value="IG_LIKE"/>
    <property type="match status" value="1"/>
</dbReference>
<evidence type="ECO:0000256" key="5">
    <source>
        <dbReference type="ARBA" id="ARBA00023319"/>
    </source>
</evidence>
<dbReference type="SUPFAM" id="SSF48726">
    <property type="entry name" value="Immunoglobulin"/>
    <property type="match status" value="2"/>
</dbReference>
<keyword evidence="3" id="KW-1015">Disulfide bond</keyword>
<name>A0A8B8E4Y5_CRAVI</name>
<keyword evidence="2" id="KW-0472">Membrane</keyword>
<dbReference type="InterPro" id="IPR051275">
    <property type="entry name" value="Cell_adhesion_signaling"/>
</dbReference>
<dbReference type="OrthoDB" id="10012075at2759"/>
<keyword evidence="6" id="KW-0732">Signal</keyword>
<sequence length="336" mass="38667">MDRLHRELVLVIFMWAQCVALQETTIYRDLMTSVTFPCQFDEAPSIRLWKMQSPGKAEEILFTHHKQFTSDRYYSLDTRYQSWNLVISTILERHKGVYSCMKEGMIPVQKYSLIINGPPSLPANTPWLYSVSVPEGKTAKLMCNFTGSPQPSIHWFAEENGDLRPIHVEGPILQLANITRACGTRFVCLAENKYSDSPINMTFDVEVAFPPQILLYDANSPNKDVTLTEIYRKRGVEVVLRCDVIMFPDVKLYWKIRKKNSKLQELASYTPGGEVLKSSKGNLYNFQVKVLPQKKVTMFDLVFITDQEKTFSEYVCETEGDIYPGTHRSIAIHKLR</sequence>
<dbReference type="InterPro" id="IPR003599">
    <property type="entry name" value="Ig_sub"/>
</dbReference>